<dbReference type="RefSeq" id="WP_188918271.1">
    <property type="nucleotide sequence ID" value="NZ_BMPZ01000002.1"/>
</dbReference>
<accession>A0A917N780</accession>
<reference evidence="2" key="1">
    <citation type="journal article" date="2014" name="Int. J. Syst. Evol. Microbiol.">
        <title>Complete genome sequence of Corynebacterium casei LMG S-19264T (=DSM 44701T), isolated from a smear-ripened cheese.</title>
        <authorList>
            <consortium name="US DOE Joint Genome Institute (JGI-PGF)"/>
            <person name="Walter F."/>
            <person name="Albersmeier A."/>
            <person name="Kalinowski J."/>
            <person name="Ruckert C."/>
        </authorList>
    </citation>
    <scope>NUCLEOTIDE SEQUENCE</scope>
    <source>
        <strain evidence="2">JCM 30804</strain>
    </source>
</reference>
<feature type="signal peptide" evidence="1">
    <location>
        <begin position="1"/>
        <end position="22"/>
    </location>
</feature>
<gene>
    <name evidence="2" type="ORF">GCM10009332_08810</name>
</gene>
<sequence length="76" mass="8198">MFNLKSVIAALVLSGTAVTASADEIVIDTSDLHETISAELAISMQEMQQQLVEDIDAILIAEYTQEDALTETELAD</sequence>
<keyword evidence="1" id="KW-0732">Signal</keyword>
<comment type="caution">
    <text evidence="2">The sequence shown here is derived from an EMBL/GenBank/DDBJ whole genome shotgun (WGS) entry which is preliminary data.</text>
</comment>
<keyword evidence="3" id="KW-1185">Reference proteome</keyword>
<dbReference type="AlphaFoldDB" id="A0A917N780"/>
<evidence type="ECO:0000313" key="3">
    <source>
        <dbReference type="Proteomes" id="UP000613743"/>
    </source>
</evidence>
<evidence type="ECO:0008006" key="4">
    <source>
        <dbReference type="Google" id="ProtNLM"/>
    </source>
</evidence>
<protein>
    <recommendedName>
        <fullName evidence="4">Peptidylprolyl isomerase</fullName>
    </recommendedName>
</protein>
<evidence type="ECO:0000256" key="1">
    <source>
        <dbReference type="SAM" id="SignalP"/>
    </source>
</evidence>
<name>A0A917N780_9GAMM</name>
<feature type="chain" id="PRO_5037435688" description="Peptidylprolyl isomerase" evidence="1">
    <location>
        <begin position="23"/>
        <end position="76"/>
    </location>
</feature>
<reference evidence="2" key="2">
    <citation type="submission" date="2020-09" db="EMBL/GenBank/DDBJ databases">
        <authorList>
            <person name="Sun Q."/>
            <person name="Ohkuma M."/>
        </authorList>
    </citation>
    <scope>NUCLEOTIDE SEQUENCE</scope>
    <source>
        <strain evidence="2">JCM 30804</strain>
    </source>
</reference>
<proteinExistence type="predicted"/>
<dbReference type="Proteomes" id="UP000613743">
    <property type="component" value="Unassembled WGS sequence"/>
</dbReference>
<organism evidence="2 3">
    <name type="scientific">Shewanella gelidii</name>
    <dbReference type="NCBI Taxonomy" id="1642821"/>
    <lineage>
        <taxon>Bacteria</taxon>
        <taxon>Pseudomonadati</taxon>
        <taxon>Pseudomonadota</taxon>
        <taxon>Gammaproteobacteria</taxon>
        <taxon>Alteromonadales</taxon>
        <taxon>Shewanellaceae</taxon>
        <taxon>Shewanella</taxon>
    </lineage>
</organism>
<dbReference type="EMBL" id="BMPZ01000002">
    <property type="protein sequence ID" value="GGI73557.1"/>
    <property type="molecule type" value="Genomic_DNA"/>
</dbReference>
<evidence type="ECO:0000313" key="2">
    <source>
        <dbReference type="EMBL" id="GGI73557.1"/>
    </source>
</evidence>